<dbReference type="RefSeq" id="WP_184019312.1">
    <property type="nucleotide sequence ID" value="NZ_JACHFD010000012.1"/>
</dbReference>
<protein>
    <submittedName>
        <fullName evidence="2">Uncharacterized protein</fullName>
    </submittedName>
</protein>
<gene>
    <name evidence="2" type="ORF">HNR46_002594</name>
</gene>
<keyword evidence="3" id="KW-1185">Reference proteome</keyword>
<feature type="region of interest" description="Disordered" evidence="1">
    <location>
        <begin position="217"/>
        <end position="236"/>
    </location>
</feature>
<evidence type="ECO:0000256" key="1">
    <source>
        <dbReference type="SAM" id="MobiDB-lite"/>
    </source>
</evidence>
<dbReference type="AlphaFoldDB" id="A0A840VEU0"/>
<organism evidence="2 3">
    <name type="scientific">Haloferula luteola</name>
    <dbReference type="NCBI Taxonomy" id="595692"/>
    <lineage>
        <taxon>Bacteria</taxon>
        <taxon>Pseudomonadati</taxon>
        <taxon>Verrucomicrobiota</taxon>
        <taxon>Verrucomicrobiia</taxon>
        <taxon>Verrucomicrobiales</taxon>
        <taxon>Verrucomicrobiaceae</taxon>
        <taxon>Haloferula</taxon>
    </lineage>
</organism>
<feature type="region of interest" description="Disordered" evidence="1">
    <location>
        <begin position="18"/>
        <end position="92"/>
    </location>
</feature>
<evidence type="ECO:0000313" key="2">
    <source>
        <dbReference type="EMBL" id="MBB5352349.1"/>
    </source>
</evidence>
<proteinExistence type="predicted"/>
<evidence type="ECO:0000313" key="3">
    <source>
        <dbReference type="Proteomes" id="UP000557717"/>
    </source>
</evidence>
<dbReference type="EMBL" id="JACHFD010000012">
    <property type="protein sequence ID" value="MBB5352349.1"/>
    <property type="molecule type" value="Genomic_DNA"/>
</dbReference>
<sequence length="236" mass="25002">MRALLPVILLLPAFSQDLSRETSGRDPVLSQLLKEEEPAREEEALLVTGKPPTESVDNEAPEIPAEPTPSADESSAASATPDASEPKGVRIRVQEGASSLKVAKDQISLKAPFQPKVLGSPPVGWRFIESKSVPEIEQQATLANGTEVTLSVRPYLLVPDANGSNSFALTEPGFDAEKGYAQSATMGSVLMDSIQHLDADSDRLAAASRRLSELLNSLPAPVPTAAAEEPSAEEKP</sequence>
<accession>A0A840VEU0</accession>
<comment type="caution">
    <text evidence="2">The sequence shown here is derived from an EMBL/GenBank/DDBJ whole genome shotgun (WGS) entry which is preliminary data.</text>
</comment>
<reference evidence="2 3" key="1">
    <citation type="submission" date="2020-08" db="EMBL/GenBank/DDBJ databases">
        <title>Genomic Encyclopedia of Type Strains, Phase IV (KMG-IV): sequencing the most valuable type-strain genomes for metagenomic binning, comparative biology and taxonomic classification.</title>
        <authorList>
            <person name="Goeker M."/>
        </authorList>
    </citation>
    <scope>NUCLEOTIDE SEQUENCE [LARGE SCALE GENOMIC DNA]</scope>
    <source>
        <strain evidence="2 3">YC6886</strain>
    </source>
</reference>
<dbReference type="Proteomes" id="UP000557717">
    <property type="component" value="Unassembled WGS sequence"/>
</dbReference>
<feature type="compositionally biased region" description="Basic and acidic residues" evidence="1">
    <location>
        <begin position="33"/>
        <end position="43"/>
    </location>
</feature>
<name>A0A840VEU0_9BACT</name>